<reference evidence="1" key="1">
    <citation type="journal article" date="2014" name="Front. Microbiol.">
        <title>High frequency of phylogenetically diverse reductive dehalogenase-homologous genes in deep subseafloor sedimentary metagenomes.</title>
        <authorList>
            <person name="Kawai M."/>
            <person name="Futagami T."/>
            <person name="Toyoda A."/>
            <person name="Takaki Y."/>
            <person name="Nishi S."/>
            <person name="Hori S."/>
            <person name="Arai W."/>
            <person name="Tsubouchi T."/>
            <person name="Morono Y."/>
            <person name="Uchiyama I."/>
            <person name="Ito T."/>
            <person name="Fujiyama A."/>
            <person name="Inagaki F."/>
            <person name="Takami H."/>
        </authorList>
    </citation>
    <scope>NUCLEOTIDE SEQUENCE</scope>
    <source>
        <strain evidence="1">Expedition CK06-06</strain>
    </source>
</reference>
<evidence type="ECO:0000313" key="1">
    <source>
        <dbReference type="EMBL" id="GAF78028.1"/>
    </source>
</evidence>
<gene>
    <name evidence="1" type="ORF">S01H1_13706</name>
</gene>
<accession>X0SAH2</accession>
<proteinExistence type="predicted"/>
<dbReference type="EMBL" id="BARS01007082">
    <property type="protein sequence ID" value="GAF78028.1"/>
    <property type="molecule type" value="Genomic_DNA"/>
</dbReference>
<dbReference type="AlphaFoldDB" id="X0SAH2"/>
<feature type="non-terminal residue" evidence="1">
    <location>
        <position position="1"/>
    </location>
</feature>
<protein>
    <submittedName>
        <fullName evidence="1">Uncharacterized protein</fullName>
    </submittedName>
</protein>
<comment type="caution">
    <text evidence="1">The sequence shown here is derived from an EMBL/GenBank/DDBJ whole genome shotgun (WGS) entry which is preliminary data.</text>
</comment>
<organism evidence="1">
    <name type="scientific">marine sediment metagenome</name>
    <dbReference type="NCBI Taxonomy" id="412755"/>
    <lineage>
        <taxon>unclassified sequences</taxon>
        <taxon>metagenomes</taxon>
        <taxon>ecological metagenomes</taxon>
    </lineage>
</organism>
<name>X0SAH2_9ZZZZ</name>
<sequence>TLNDYSADAGLQYVICKIYNSPGAYTTTPLSENFTLNGRTVNVNAAYGGGGLFSINSTASGGRCGSTTIRSFVSLSHGAFAYALGAKGDLTISNSNVDTYPELGVGAPIHANNNVDISGPKKSTRMIYGDASAVGTITGQEYVLVPPFEIEEYSDNLTFPTTNAELYKTIAQEGEDSPHEGNLQYSGGGTYYVGPLYITGDLIVDAWTVVILEGPLYVDGNFTVNNGVIIGNEHVLCEGSVIITGGAYYGSEYIPVITSVYQDITVDGPGVVETVLYAPNGNLILNNVTLYGAAGGVNVLVGNSYIWYSEQLHGRADLPGSELYPLTYSYD</sequence>